<dbReference type="GO" id="GO:0016832">
    <property type="term" value="F:aldehyde-lyase activity"/>
    <property type="evidence" value="ECO:0007669"/>
    <property type="project" value="UniProtKB-ARBA"/>
</dbReference>
<proteinExistence type="inferred from homology"/>
<evidence type="ECO:0000256" key="3">
    <source>
        <dbReference type="ARBA" id="ARBA00022723"/>
    </source>
</evidence>
<sequence length="254" mass="27036">MQMRENRFKIRLKAGEVQYGIWAMLCSTTVTEIMGGSGFDWVLIDTEHAANELPGIIDQIRALDTTDTPALVRPAWNDTVLIKRLLDSGAESFIIPFVQSAEEARAAVAATRYPPHGVRGVAGVSRNASYGRISTYLQEAADHIAVIVQIESREAMDNLEEILAVDGVDAIFVGPADLAASLGHLGNAGHPEVQAAIAEIAERVKAVHGRMGIFTGGPEDAARAAALGYHFMSVGADVMLFTRAVDALAAAVKG</sequence>
<comment type="catalytic activity">
    <reaction evidence="6">
        <text>D-glyceraldehyde + pyruvate = 2-dehydro-3-deoxy-L-galactonate</text>
        <dbReference type="Rhea" id="RHEA:80055"/>
        <dbReference type="ChEBI" id="CHEBI:15361"/>
        <dbReference type="ChEBI" id="CHEBI:17378"/>
        <dbReference type="ChEBI" id="CHEBI:75545"/>
    </reaction>
</comment>
<evidence type="ECO:0000256" key="6">
    <source>
        <dbReference type="ARBA" id="ARBA00045074"/>
    </source>
</evidence>
<accession>A0A5B8FXN5</accession>
<protein>
    <recommendedName>
        <fullName evidence="7">Hydroxypyruvate/pyruvate aldolase</fullName>
    </recommendedName>
</protein>
<dbReference type="EMBL" id="CP040818">
    <property type="protein sequence ID" value="QDL92000.1"/>
    <property type="molecule type" value="Genomic_DNA"/>
</dbReference>
<dbReference type="AlphaFoldDB" id="A0A5B8FXN5"/>
<organism evidence="9 10">
    <name type="scientific">Paroceanicella profunda</name>
    <dbReference type="NCBI Taxonomy" id="2579971"/>
    <lineage>
        <taxon>Bacteria</taxon>
        <taxon>Pseudomonadati</taxon>
        <taxon>Pseudomonadota</taxon>
        <taxon>Alphaproteobacteria</taxon>
        <taxon>Rhodobacterales</taxon>
        <taxon>Paracoccaceae</taxon>
        <taxon>Paroceanicella</taxon>
    </lineage>
</organism>
<dbReference type="Pfam" id="PF03328">
    <property type="entry name" value="HpcH_HpaI"/>
    <property type="match status" value="1"/>
</dbReference>
<evidence type="ECO:0000256" key="2">
    <source>
        <dbReference type="ARBA" id="ARBA00005568"/>
    </source>
</evidence>
<keyword evidence="5" id="KW-0670">Pyruvate</keyword>
<dbReference type="GO" id="GO:0046872">
    <property type="term" value="F:metal ion binding"/>
    <property type="evidence" value="ECO:0007669"/>
    <property type="project" value="UniProtKB-KW"/>
</dbReference>
<keyword evidence="10" id="KW-1185">Reference proteome</keyword>
<dbReference type="SUPFAM" id="SSF51621">
    <property type="entry name" value="Phosphoenolpyruvate/pyruvate domain"/>
    <property type="match status" value="1"/>
</dbReference>
<dbReference type="Gene3D" id="3.20.20.60">
    <property type="entry name" value="Phosphoenolpyruvate-binding domains"/>
    <property type="match status" value="1"/>
</dbReference>
<dbReference type="InterPro" id="IPR005000">
    <property type="entry name" value="Aldolase/citrate-lyase_domain"/>
</dbReference>
<comment type="cofactor">
    <cofactor evidence="1">
        <name>a divalent metal cation</name>
        <dbReference type="ChEBI" id="CHEBI:60240"/>
    </cofactor>
</comment>
<evidence type="ECO:0000256" key="5">
    <source>
        <dbReference type="ARBA" id="ARBA00023317"/>
    </source>
</evidence>
<evidence type="ECO:0000256" key="4">
    <source>
        <dbReference type="ARBA" id="ARBA00023239"/>
    </source>
</evidence>
<dbReference type="GO" id="GO:0005737">
    <property type="term" value="C:cytoplasm"/>
    <property type="evidence" value="ECO:0007669"/>
    <property type="project" value="TreeGrafter"/>
</dbReference>
<reference evidence="9 10" key="1">
    <citation type="submission" date="2019-06" db="EMBL/GenBank/DDBJ databases">
        <title>Genome sequence of Rhodobacteraceae bacterium D4M1.</title>
        <authorList>
            <person name="Cao J."/>
        </authorList>
    </citation>
    <scope>NUCLEOTIDE SEQUENCE [LARGE SCALE GENOMIC DNA]</scope>
    <source>
        <strain evidence="9 10">D4M1</strain>
    </source>
</reference>
<evidence type="ECO:0000256" key="7">
    <source>
        <dbReference type="ARBA" id="ARBA00068169"/>
    </source>
</evidence>
<evidence type="ECO:0000259" key="8">
    <source>
        <dbReference type="Pfam" id="PF03328"/>
    </source>
</evidence>
<feature type="domain" description="HpcH/HpaI aldolase/citrate lyase" evidence="8">
    <location>
        <begin position="18"/>
        <end position="243"/>
    </location>
</feature>
<dbReference type="InterPro" id="IPR050251">
    <property type="entry name" value="HpcH-HpaI_aldolase"/>
</dbReference>
<dbReference type="InterPro" id="IPR015813">
    <property type="entry name" value="Pyrv/PenolPyrv_kinase-like_dom"/>
</dbReference>
<dbReference type="PANTHER" id="PTHR30502">
    <property type="entry name" value="2-KETO-3-DEOXY-L-RHAMNONATE ALDOLASE"/>
    <property type="match status" value="1"/>
</dbReference>
<evidence type="ECO:0000313" key="10">
    <source>
        <dbReference type="Proteomes" id="UP000305888"/>
    </source>
</evidence>
<dbReference type="Proteomes" id="UP000305888">
    <property type="component" value="Chromosome"/>
</dbReference>
<dbReference type="InterPro" id="IPR040442">
    <property type="entry name" value="Pyrv_kinase-like_dom_sf"/>
</dbReference>
<dbReference type="PANTHER" id="PTHR30502:SF4">
    <property type="entry name" value="5-KETO-4-DEOXY-D-GLUCARATE ALDOLASE"/>
    <property type="match status" value="1"/>
</dbReference>
<gene>
    <name evidence="9" type="ORF">FDP22_09565</name>
</gene>
<evidence type="ECO:0000256" key="1">
    <source>
        <dbReference type="ARBA" id="ARBA00001968"/>
    </source>
</evidence>
<evidence type="ECO:0000313" key="9">
    <source>
        <dbReference type="EMBL" id="QDL92000.1"/>
    </source>
</evidence>
<keyword evidence="4 9" id="KW-0456">Lyase</keyword>
<dbReference type="FunFam" id="3.20.20.60:FF:000004">
    <property type="entry name" value="5-keto-4-deoxy-D-glucarate aldolase"/>
    <property type="match status" value="1"/>
</dbReference>
<dbReference type="OrthoDB" id="9802624at2"/>
<keyword evidence="3" id="KW-0479">Metal-binding</keyword>
<dbReference type="RefSeq" id="WP_138571950.1">
    <property type="nucleotide sequence ID" value="NZ_CP040818.1"/>
</dbReference>
<name>A0A5B8FXN5_9RHOB</name>
<dbReference type="KEGG" id="ppru:FDP22_09565"/>
<comment type="similarity">
    <text evidence="2">Belongs to the HpcH/HpaI aldolase family.</text>
</comment>